<name>X0TRJ8_9ZZZZ</name>
<accession>X0TRJ8</accession>
<sequence length="77" mass="8382">MSDERPLTVGDVVEATEHWGVYVTKGTRGIVIRLDGHLLIRWNPRCTDEQSDVDCLTGPCGGFRLVSAVDRLGDVAG</sequence>
<proteinExistence type="predicted"/>
<reference evidence="1" key="1">
    <citation type="journal article" date="2014" name="Front. Microbiol.">
        <title>High frequency of phylogenetically diverse reductive dehalogenase-homologous genes in deep subseafloor sedimentary metagenomes.</title>
        <authorList>
            <person name="Kawai M."/>
            <person name="Futagami T."/>
            <person name="Toyoda A."/>
            <person name="Takaki Y."/>
            <person name="Nishi S."/>
            <person name="Hori S."/>
            <person name="Arai W."/>
            <person name="Tsubouchi T."/>
            <person name="Morono Y."/>
            <person name="Uchiyama I."/>
            <person name="Ito T."/>
            <person name="Fujiyama A."/>
            <person name="Inagaki F."/>
            <person name="Takami H."/>
        </authorList>
    </citation>
    <scope>NUCLEOTIDE SEQUENCE</scope>
    <source>
        <strain evidence="1">Expedition CK06-06</strain>
    </source>
</reference>
<protein>
    <submittedName>
        <fullName evidence="1">Uncharacterized protein</fullName>
    </submittedName>
</protein>
<dbReference type="EMBL" id="BARS01010106">
    <property type="protein sequence ID" value="GAF89826.1"/>
    <property type="molecule type" value="Genomic_DNA"/>
</dbReference>
<gene>
    <name evidence="1" type="ORF">S01H1_18837</name>
</gene>
<evidence type="ECO:0000313" key="1">
    <source>
        <dbReference type="EMBL" id="GAF89826.1"/>
    </source>
</evidence>
<organism evidence="1">
    <name type="scientific">marine sediment metagenome</name>
    <dbReference type="NCBI Taxonomy" id="412755"/>
    <lineage>
        <taxon>unclassified sequences</taxon>
        <taxon>metagenomes</taxon>
        <taxon>ecological metagenomes</taxon>
    </lineage>
</organism>
<dbReference type="AlphaFoldDB" id="X0TRJ8"/>
<comment type="caution">
    <text evidence="1">The sequence shown here is derived from an EMBL/GenBank/DDBJ whole genome shotgun (WGS) entry which is preliminary data.</text>
</comment>